<name>A0A0J1BIN3_RHOIS</name>
<organism evidence="1 2">
    <name type="scientific">Rhodopirellula islandica</name>
    <dbReference type="NCBI Taxonomy" id="595434"/>
    <lineage>
        <taxon>Bacteria</taxon>
        <taxon>Pseudomonadati</taxon>
        <taxon>Planctomycetota</taxon>
        <taxon>Planctomycetia</taxon>
        <taxon>Pirellulales</taxon>
        <taxon>Pirellulaceae</taxon>
        <taxon>Rhodopirellula</taxon>
    </lineage>
</organism>
<keyword evidence="2" id="KW-1185">Reference proteome</keyword>
<accession>A0A0J1BIN3</accession>
<evidence type="ECO:0000313" key="2">
    <source>
        <dbReference type="Proteomes" id="UP000036367"/>
    </source>
</evidence>
<evidence type="ECO:0000313" key="1">
    <source>
        <dbReference type="EMBL" id="KLU06395.1"/>
    </source>
</evidence>
<protein>
    <submittedName>
        <fullName evidence="1">Uncharacterized protein</fullName>
    </submittedName>
</protein>
<comment type="caution">
    <text evidence="1">The sequence shown here is derived from an EMBL/GenBank/DDBJ whole genome shotgun (WGS) entry which is preliminary data.</text>
</comment>
<dbReference type="AlphaFoldDB" id="A0A0J1BIN3"/>
<dbReference type="PATRIC" id="fig|595434.4.peg.1539"/>
<dbReference type="STRING" id="595434.RISK_001606"/>
<proteinExistence type="predicted"/>
<dbReference type="EMBL" id="LECT01000015">
    <property type="protein sequence ID" value="KLU06395.1"/>
    <property type="molecule type" value="Genomic_DNA"/>
</dbReference>
<reference evidence="1" key="1">
    <citation type="submission" date="2015-05" db="EMBL/GenBank/DDBJ databases">
        <title>Permanent draft genome of Rhodopirellula islandicus K833.</title>
        <authorList>
            <person name="Kizina J."/>
            <person name="Richter M."/>
            <person name="Glockner F.O."/>
            <person name="Harder J."/>
        </authorList>
    </citation>
    <scope>NUCLEOTIDE SEQUENCE [LARGE SCALE GENOMIC DNA]</scope>
    <source>
        <strain evidence="1">K833</strain>
    </source>
</reference>
<gene>
    <name evidence="1" type="ORF">RISK_001606</name>
</gene>
<sequence length="44" mass="5050">MRLLHWRSFPPTSRSPVAETTSCFGHRRGTEDLTLLSFLPHPTL</sequence>
<dbReference type="Proteomes" id="UP000036367">
    <property type="component" value="Unassembled WGS sequence"/>
</dbReference>